<protein>
    <submittedName>
        <fullName evidence="1">Uncharacterized protein</fullName>
    </submittedName>
</protein>
<proteinExistence type="predicted"/>
<dbReference type="EMBL" id="GGEC01072137">
    <property type="protein sequence ID" value="MBX52621.1"/>
    <property type="molecule type" value="Transcribed_RNA"/>
</dbReference>
<reference evidence="1" key="1">
    <citation type="submission" date="2018-02" db="EMBL/GenBank/DDBJ databases">
        <title>Rhizophora mucronata_Transcriptome.</title>
        <authorList>
            <person name="Meera S.P."/>
            <person name="Sreeshan A."/>
            <person name="Augustine A."/>
        </authorList>
    </citation>
    <scope>NUCLEOTIDE SEQUENCE</scope>
    <source>
        <tissue evidence="1">Leaf</tissue>
    </source>
</reference>
<accession>A0A2P2PD99</accession>
<organism evidence="1">
    <name type="scientific">Rhizophora mucronata</name>
    <name type="common">Asiatic mangrove</name>
    <dbReference type="NCBI Taxonomy" id="61149"/>
    <lineage>
        <taxon>Eukaryota</taxon>
        <taxon>Viridiplantae</taxon>
        <taxon>Streptophyta</taxon>
        <taxon>Embryophyta</taxon>
        <taxon>Tracheophyta</taxon>
        <taxon>Spermatophyta</taxon>
        <taxon>Magnoliopsida</taxon>
        <taxon>eudicotyledons</taxon>
        <taxon>Gunneridae</taxon>
        <taxon>Pentapetalae</taxon>
        <taxon>rosids</taxon>
        <taxon>fabids</taxon>
        <taxon>Malpighiales</taxon>
        <taxon>Rhizophoraceae</taxon>
        <taxon>Rhizophora</taxon>
    </lineage>
</organism>
<evidence type="ECO:0000313" key="1">
    <source>
        <dbReference type="EMBL" id="MBX52621.1"/>
    </source>
</evidence>
<sequence>MEYLISVIIQHVNRPLIE</sequence>
<name>A0A2P2PD99_RHIMU</name>
<dbReference type="AlphaFoldDB" id="A0A2P2PD99"/>